<dbReference type="EMBL" id="JAGTJR010000003">
    <property type="protein sequence ID" value="KAH7062679.1"/>
    <property type="molecule type" value="Genomic_DNA"/>
</dbReference>
<dbReference type="PROSITE" id="PS00138">
    <property type="entry name" value="SUBTILASE_SER"/>
    <property type="match status" value="1"/>
</dbReference>
<keyword evidence="5 7" id="KW-0378">Hydrolase</keyword>
<dbReference type="PANTHER" id="PTHR43806">
    <property type="entry name" value="PEPTIDASE S8"/>
    <property type="match status" value="1"/>
</dbReference>
<evidence type="ECO:0000256" key="6">
    <source>
        <dbReference type="ARBA" id="ARBA00022825"/>
    </source>
</evidence>
<dbReference type="SUPFAM" id="SSF52743">
    <property type="entry name" value="Subtilisin-like"/>
    <property type="match status" value="1"/>
</dbReference>
<evidence type="ECO:0000259" key="10">
    <source>
        <dbReference type="Pfam" id="PF00082"/>
    </source>
</evidence>
<dbReference type="InterPro" id="IPR003137">
    <property type="entry name" value="PA_domain"/>
</dbReference>
<comment type="caution">
    <text evidence="13">The sequence shown here is derived from an EMBL/GenBank/DDBJ whole genome shotgun (WGS) entry which is preliminary data.</text>
</comment>
<protein>
    <submittedName>
        <fullName evidence="13">Subtilase</fullName>
    </submittedName>
</protein>
<evidence type="ECO:0000256" key="1">
    <source>
        <dbReference type="ARBA" id="ARBA00011073"/>
    </source>
</evidence>
<dbReference type="Gene3D" id="3.50.30.30">
    <property type="match status" value="1"/>
</dbReference>
<dbReference type="Gene3D" id="3.40.50.200">
    <property type="entry name" value="Peptidase S8/S53 domain"/>
    <property type="match status" value="2"/>
</dbReference>
<dbReference type="InterPro" id="IPR036852">
    <property type="entry name" value="Peptidase_S8/S53_dom_sf"/>
</dbReference>
<keyword evidence="2" id="KW-0964">Secreted</keyword>
<name>A0ABQ8GR80_9PEZI</name>
<dbReference type="Pfam" id="PF00082">
    <property type="entry name" value="Peptidase_S8"/>
    <property type="match status" value="1"/>
</dbReference>
<dbReference type="PRINTS" id="PR00723">
    <property type="entry name" value="SUBTILISIN"/>
</dbReference>
<keyword evidence="2" id="KW-0134">Cell wall</keyword>
<dbReference type="InterPro" id="IPR010435">
    <property type="entry name" value="C5a/SBT2-like_Fn3"/>
</dbReference>
<dbReference type="PROSITE" id="PS00137">
    <property type="entry name" value="SUBTILASE_HIS"/>
    <property type="match status" value="1"/>
</dbReference>
<dbReference type="InterPro" id="IPR034187">
    <property type="entry name" value="Peptidases_S8_5"/>
</dbReference>
<dbReference type="InterPro" id="IPR050131">
    <property type="entry name" value="Peptidase_S8_subtilisin-like"/>
</dbReference>
<gene>
    <name evidence="13" type="ORF">B0J12DRAFT_646172</name>
</gene>
<evidence type="ECO:0000256" key="5">
    <source>
        <dbReference type="ARBA" id="ARBA00022801"/>
    </source>
</evidence>
<feature type="domain" description="Peptidase S8/S53" evidence="10">
    <location>
        <begin position="136"/>
        <end position="528"/>
    </location>
</feature>
<dbReference type="InterPro" id="IPR000209">
    <property type="entry name" value="Peptidase_S8/S53_dom"/>
</dbReference>
<evidence type="ECO:0000256" key="2">
    <source>
        <dbReference type="ARBA" id="ARBA00022512"/>
    </source>
</evidence>
<evidence type="ECO:0000259" key="12">
    <source>
        <dbReference type="Pfam" id="PF06280"/>
    </source>
</evidence>
<dbReference type="PANTHER" id="PTHR43806:SF66">
    <property type="entry name" value="SERIN ENDOPEPTIDASE"/>
    <property type="match status" value="1"/>
</dbReference>
<keyword evidence="3 7" id="KW-0645">Protease</keyword>
<feature type="active site" description="Charge relay system" evidence="7">
    <location>
        <position position="145"/>
    </location>
</feature>
<dbReference type="InterPro" id="IPR015500">
    <property type="entry name" value="Peptidase_S8_subtilisin-rel"/>
</dbReference>
<feature type="active site" description="Charge relay system" evidence="7">
    <location>
        <position position="509"/>
    </location>
</feature>
<keyword evidence="6 7" id="KW-0720">Serine protease</keyword>
<comment type="similarity">
    <text evidence="1 7 8">Belongs to the peptidase S8 family.</text>
</comment>
<dbReference type="Proteomes" id="UP000774617">
    <property type="component" value="Unassembled WGS sequence"/>
</dbReference>
<sequence>MLLRYLLQALPLAGSVSALSRRQEDQTATNSSAPIPKRFIIEYGGGAQFRAAPEPGIKVVQTFNSDIFSGISVEAEGYSADDLVKLAGVTKVWPMKTIRLSPPTDLQTFSDAAAAASYTVHNSTGVDKLHAAGVYGQGAVVAVVDTGIAYNHPALGGGIGDGFKVTGGYDFVGDGTWPLEDKAPDDDPNDNMGHGTHVSGIIAGETDYWVGVAPKATLRGYKVFSTVDSTDEDTLIQSFLAAYADDVDIITASIGGTSGFENGAWAEVASRIVSKGVVVTIAAGNSGSAGPFFASSGSSGKDVLAVASVDAESFPAQPFSATFTTNSSSNTSTLGYIPSTFNFPATITDWPIVPLSLNTSNPADACSPLPADTRDLSQVIPLVRRGTCTFATKQANLQAFGAQYILIYNNESPLITPGTTEEGSLIALITADAGAAIVNAVKAGGEVLGNFSANPTVVGLFNSAGGRPSTFTSWGGLYDLSLKPDVAAPGGNIFSTYLDGGFAVQSGTSMATPYVAGIAALYIGAFGGKKVHGPEFAKALHQQIVASGGALPWSDGTTRDYGFAAPVPQVGNGLVNAFKVLNYSTTLEYDKFELNDTANFKDVNSVRITNSGDAPLTYNFSLQDAAGFEALEEFDPSVYFSPRLKSFAELTPIKAVPVVELPTGEFTVAPGETKEATFTFALPTGLNATALPVYSGKILITASSGEQLSVPYFGLASDLKQELTPIFENTYPFSTSGITNESIKTKSYYTFNLSRTAQDFPKVYVKLKWGTEEIRWDIYEPGWTEDQWRYPPVVGENGYVGPATGWAGADSYSYFDPATQNASDTFTFPVQDVYRNAQTTASFHTYWWFGGLGNGSQIAPGNYTIRFAALVPFGDPADSAGWDVWDAPDITVL</sequence>
<dbReference type="Pfam" id="PF06280">
    <property type="entry name" value="fn3_5"/>
    <property type="match status" value="1"/>
</dbReference>
<feature type="signal peptide" evidence="9">
    <location>
        <begin position="1"/>
        <end position="18"/>
    </location>
</feature>
<evidence type="ECO:0000256" key="7">
    <source>
        <dbReference type="PROSITE-ProRule" id="PRU01240"/>
    </source>
</evidence>
<feature type="active site" description="Charge relay system" evidence="7">
    <location>
        <position position="194"/>
    </location>
</feature>
<evidence type="ECO:0000256" key="8">
    <source>
        <dbReference type="RuleBase" id="RU003355"/>
    </source>
</evidence>
<accession>A0ABQ8GR80</accession>
<proteinExistence type="inferred from homology"/>
<evidence type="ECO:0000259" key="11">
    <source>
        <dbReference type="Pfam" id="PF02225"/>
    </source>
</evidence>
<dbReference type="Pfam" id="PF02225">
    <property type="entry name" value="PA"/>
    <property type="match status" value="1"/>
</dbReference>
<organism evidence="13 14">
    <name type="scientific">Macrophomina phaseolina</name>
    <dbReference type="NCBI Taxonomy" id="35725"/>
    <lineage>
        <taxon>Eukaryota</taxon>
        <taxon>Fungi</taxon>
        <taxon>Dikarya</taxon>
        <taxon>Ascomycota</taxon>
        <taxon>Pezizomycotina</taxon>
        <taxon>Dothideomycetes</taxon>
        <taxon>Dothideomycetes incertae sedis</taxon>
        <taxon>Botryosphaeriales</taxon>
        <taxon>Botryosphaeriaceae</taxon>
        <taxon>Macrophomina</taxon>
    </lineage>
</organism>
<dbReference type="PROSITE" id="PS51892">
    <property type="entry name" value="SUBTILASE"/>
    <property type="match status" value="1"/>
</dbReference>
<evidence type="ECO:0000313" key="13">
    <source>
        <dbReference type="EMBL" id="KAH7062679.1"/>
    </source>
</evidence>
<keyword evidence="14" id="KW-1185">Reference proteome</keyword>
<evidence type="ECO:0000256" key="3">
    <source>
        <dbReference type="ARBA" id="ARBA00022670"/>
    </source>
</evidence>
<dbReference type="PROSITE" id="PS00136">
    <property type="entry name" value="SUBTILASE_ASP"/>
    <property type="match status" value="1"/>
</dbReference>
<evidence type="ECO:0000256" key="4">
    <source>
        <dbReference type="ARBA" id="ARBA00022729"/>
    </source>
</evidence>
<evidence type="ECO:0000313" key="14">
    <source>
        <dbReference type="Proteomes" id="UP000774617"/>
    </source>
</evidence>
<feature type="domain" description="PA" evidence="11">
    <location>
        <begin position="358"/>
        <end position="432"/>
    </location>
</feature>
<dbReference type="InterPro" id="IPR023828">
    <property type="entry name" value="Peptidase_S8_Ser-AS"/>
</dbReference>
<dbReference type="InterPro" id="IPR022398">
    <property type="entry name" value="Peptidase_S8_His-AS"/>
</dbReference>
<feature type="domain" description="C5a peptidase/Subtilisin-like protease SBT2-like Fn3-like" evidence="12">
    <location>
        <begin position="593"/>
        <end position="712"/>
    </location>
</feature>
<feature type="chain" id="PRO_5045562043" evidence="9">
    <location>
        <begin position="19"/>
        <end position="893"/>
    </location>
</feature>
<dbReference type="CDD" id="cd07489">
    <property type="entry name" value="Peptidases_S8_5"/>
    <property type="match status" value="1"/>
</dbReference>
<keyword evidence="4 9" id="KW-0732">Signal</keyword>
<dbReference type="InterPro" id="IPR023827">
    <property type="entry name" value="Peptidase_S8_Asp-AS"/>
</dbReference>
<reference evidence="13 14" key="1">
    <citation type="journal article" date="2021" name="Nat. Commun.">
        <title>Genetic determinants of endophytism in the Arabidopsis root mycobiome.</title>
        <authorList>
            <person name="Mesny F."/>
            <person name="Miyauchi S."/>
            <person name="Thiergart T."/>
            <person name="Pickel B."/>
            <person name="Atanasova L."/>
            <person name="Karlsson M."/>
            <person name="Huettel B."/>
            <person name="Barry K.W."/>
            <person name="Haridas S."/>
            <person name="Chen C."/>
            <person name="Bauer D."/>
            <person name="Andreopoulos W."/>
            <person name="Pangilinan J."/>
            <person name="LaButti K."/>
            <person name="Riley R."/>
            <person name="Lipzen A."/>
            <person name="Clum A."/>
            <person name="Drula E."/>
            <person name="Henrissat B."/>
            <person name="Kohler A."/>
            <person name="Grigoriev I.V."/>
            <person name="Martin F.M."/>
            <person name="Hacquard S."/>
        </authorList>
    </citation>
    <scope>NUCLEOTIDE SEQUENCE [LARGE SCALE GENOMIC DNA]</scope>
    <source>
        <strain evidence="13 14">MPI-SDFR-AT-0080</strain>
    </source>
</reference>
<dbReference type="CDD" id="cd02124">
    <property type="entry name" value="PA_PoS1_like"/>
    <property type="match status" value="1"/>
</dbReference>
<evidence type="ECO:0000256" key="9">
    <source>
        <dbReference type="SAM" id="SignalP"/>
    </source>
</evidence>